<dbReference type="Proteomes" id="UP001375812">
    <property type="component" value="Unassembled WGS sequence"/>
</dbReference>
<keyword evidence="2" id="KW-1185">Reference proteome</keyword>
<dbReference type="EMBL" id="JBBGZH010000002">
    <property type="protein sequence ID" value="MEJ5021094.1"/>
    <property type="molecule type" value="Genomic_DNA"/>
</dbReference>
<organism evidence="1 2">
    <name type="scientific">Ochrobactrum vermis</name>
    <dbReference type="NCBI Taxonomy" id="1827297"/>
    <lineage>
        <taxon>Bacteria</taxon>
        <taxon>Pseudomonadati</taxon>
        <taxon>Pseudomonadota</taxon>
        <taxon>Alphaproteobacteria</taxon>
        <taxon>Hyphomicrobiales</taxon>
        <taxon>Brucellaceae</taxon>
        <taxon>Brucella/Ochrobactrum group</taxon>
        <taxon>Ochrobactrum</taxon>
    </lineage>
</organism>
<accession>A0ABU8PFT5</accession>
<gene>
    <name evidence="1" type="ORF">WH297_15335</name>
</gene>
<sequence>MGNQERRAAIASVDAKKGIIKLMLRIPLVRKELKNTQNEALLALAEAYQDASSTLEQIAISGQYKEDILDEYKLICTEIEMEVLSYCKKHRADR</sequence>
<name>A0ABU8PFT5_9HYPH</name>
<evidence type="ECO:0000313" key="1">
    <source>
        <dbReference type="EMBL" id="MEJ5021094.1"/>
    </source>
</evidence>
<reference evidence="1 2" key="1">
    <citation type="submission" date="2023-12" db="EMBL/GenBank/DDBJ databases">
        <title>Gut-associated functions are favored during microbiome assembly across C. elegans life.</title>
        <authorList>
            <person name="Zimmermann J."/>
        </authorList>
    </citation>
    <scope>NUCLEOTIDE SEQUENCE [LARGE SCALE GENOMIC DNA]</scope>
    <source>
        <strain evidence="1 2">MYb71</strain>
    </source>
</reference>
<protein>
    <submittedName>
        <fullName evidence="1">Uncharacterized protein</fullName>
    </submittedName>
</protein>
<proteinExistence type="predicted"/>
<comment type="caution">
    <text evidence="1">The sequence shown here is derived from an EMBL/GenBank/DDBJ whole genome shotgun (WGS) entry which is preliminary data.</text>
</comment>
<evidence type="ECO:0000313" key="2">
    <source>
        <dbReference type="Proteomes" id="UP001375812"/>
    </source>
</evidence>
<dbReference type="RefSeq" id="WP_105543572.1">
    <property type="nucleotide sequence ID" value="NZ_JBBGZH010000002.1"/>
</dbReference>